<feature type="coiled-coil region" evidence="1">
    <location>
        <begin position="1035"/>
        <end position="1101"/>
    </location>
</feature>
<name>A0A7S4PD33_GUITH</name>
<accession>A0A7S4PD33</accession>
<feature type="region of interest" description="Disordered" evidence="2">
    <location>
        <begin position="1377"/>
        <end position="1409"/>
    </location>
</feature>
<feature type="region of interest" description="Disordered" evidence="2">
    <location>
        <begin position="924"/>
        <end position="949"/>
    </location>
</feature>
<feature type="region of interest" description="Disordered" evidence="2">
    <location>
        <begin position="1122"/>
        <end position="1145"/>
    </location>
</feature>
<feature type="compositionally biased region" description="Basic and acidic residues" evidence="2">
    <location>
        <begin position="141"/>
        <end position="153"/>
    </location>
</feature>
<feature type="coiled-coil region" evidence="1">
    <location>
        <begin position="1450"/>
        <end position="1491"/>
    </location>
</feature>
<feature type="region of interest" description="Disordered" evidence="2">
    <location>
        <begin position="838"/>
        <end position="874"/>
    </location>
</feature>
<evidence type="ECO:0000256" key="2">
    <source>
        <dbReference type="SAM" id="MobiDB-lite"/>
    </source>
</evidence>
<proteinExistence type="predicted"/>
<feature type="compositionally biased region" description="Basic and acidic residues" evidence="2">
    <location>
        <begin position="1284"/>
        <end position="1305"/>
    </location>
</feature>
<feature type="compositionally biased region" description="Polar residues" evidence="2">
    <location>
        <begin position="939"/>
        <end position="949"/>
    </location>
</feature>
<dbReference type="PANTHER" id="PTHR23159">
    <property type="entry name" value="CENTROSOMAL PROTEIN 2"/>
    <property type="match status" value="1"/>
</dbReference>
<feature type="compositionally biased region" description="Basic and acidic residues" evidence="2">
    <location>
        <begin position="230"/>
        <end position="243"/>
    </location>
</feature>
<feature type="coiled-coil region" evidence="1">
    <location>
        <begin position="694"/>
        <end position="769"/>
    </location>
</feature>
<feature type="coiled-coil region" evidence="1">
    <location>
        <begin position="56"/>
        <end position="129"/>
    </location>
</feature>
<feature type="region of interest" description="Disordered" evidence="2">
    <location>
        <begin position="564"/>
        <end position="603"/>
    </location>
</feature>
<feature type="region of interest" description="Disordered" evidence="2">
    <location>
        <begin position="1"/>
        <end position="37"/>
    </location>
</feature>
<feature type="compositionally biased region" description="Low complexity" evidence="2">
    <location>
        <begin position="806"/>
        <end position="816"/>
    </location>
</feature>
<feature type="coiled-coil region" evidence="1">
    <location>
        <begin position="483"/>
        <end position="517"/>
    </location>
</feature>
<feature type="compositionally biased region" description="Basic and acidic residues" evidence="2">
    <location>
        <begin position="584"/>
        <end position="599"/>
    </location>
</feature>
<reference evidence="3" key="1">
    <citation type="submission" date="2021-01" db="EMBL/GenBank/DDBJ databases">
        <authorList>
            <person name="Corre E."/>
            <person name="Pelletier E."/>
            <person name="Niang G."/>
            <person name="Scheremetjew M."/>
            <person name="Finn R."/>
            <person name="Kale V."/>
            <person name="Holt S."/>
            <person name="Cochrane G."/>
            <person name="Meng A."/>
            <person name="Brown T."/>
            <person name="Cohen L."/>
        </authorList>
    </citation>
    <scope>NUCLEOTIDE SEQUENCE</scope>
    <source>
        <strain evidence="3">CCMP 2712</strain>
    </source>
</reference>
<feature type="region of interest" description="Disordered" evidence="2">
    <location>
        <begin position="230"/>
        <end position="253"/>
    </location>
</feature>
<feature type="compositionally biased region" description="Basic and acidic residues" evidence="2">
    <location>
        <begin position="25"/>
        <end position="36"/>
    </location>
</feature>
<keyword evidence="1" id="KW-0175">Coiled coil</keyword>
<feature type="region of interest" description="Disordered" evidence="2">
    <location>
        <begin position="652"/>
        <end position="672"/>
    </location>
</feature>
<evidence type="ECO:0000256" key="1">
    <source>
        <dbReference type="SAM" id="Coils"/>
    </source>
</evidence>
<feature type="coiled-coil region" evidence="1">
    <location>
        <begin position="373"/>
        <end position="400"/>
    </location>
</feature>
<feature type="compositionally biased region" description="Basic and acidic residues" evidence="2">
    <location>
        <begin position="1529"/>
        <end position="1541"/>
    </location>
</feature>
<feature type="region of interest" description="Disordered" evidence="2">
    <location>
        <begin position="1522"/>
        <end position="1548"/>
    </location>
</feature>
<feature type="compositionally biased region" description="Basic and acidic residues" evidence="2">
    <location>
        <begin position="1377"/>
        <end position="1405"/>
    </location>
</feature>
<sequence>MLSSSFDAGHTPMRRADFGDYDDDDNRRRDKLREQESGVLFAGMEGDMVQDDRKAESRWAREKKRMEADLRRKEAEISHLERRLKMSKENMRTVLSENESSQDTMKVEINELKQMLARKDGEILALQHKSTIAHPRHHDHHPGSHHEDSRNSDASDAARIMKELREAADQFSKGAVGSDADVKEILLKVLQDSAQNRKEIERLQEEKRELEAAVEEMRTVCIDKIVSRAVEDEERSSQKERQDAVASNESENEIRVQELRTRVKELNEEIHERDRQISEAMRRVEEEKARADKAGQKIVKKMTAQTEEHLRTIAAQARQINQIESNLRKAIEKYEEAKELQTSWSTSAELCTRDFEAQMARLEKTLDDSHKFSLELLATVDQLNAQNRQLENALMQERNDGKQADDVLEVLISQLADLESDLSCFRSCWSGDFPSSEGGDTQNLLPNFDELKTRQGIELFESLKIFSGTFELGGTLTRDGQYVSTLEDKLQKAYEKIHCLEEEVIELNEDCQKMHDSWQKECEERIKQVENLTAKNARQADTLSHLTSEIAILKASCACPPSPGSLNGSLAVPSSPGKPQTQYSKREEGNAIDVSHDADTTEEDLSEAWSVLSSTGGAQRSQDWEQTNPEQLQVNKLRQAIDMLQRRVRDQEAKANKFQTESQLERSRSVAQRADMQRQVMQQVDELSRQHKVVSDLTQALEQMHLELKASREREAELTTRVQQMEEEEKQIHRASKQSWTSEGCEFENSHLRAEVEDLRLCLQAAKDNTSLVREGMALKLLRVESKLRDKEIECFRLRELLGLSSSSSPDPLEGSESLRAKSTTDFHVNPAQVLREFLSSPRAPARSQREQEKEEGKSGGQDGERVKDLEEELQRKEEAARELVKSLKEEHDLVKRELQGRINELEEELKQKTVFVESPIRPKSSYPSAELNGEAGFSNDSSHGSKTFGSERALHAKEQEKMKHWLKIAEKKGPVADDSVDTEMVKKLVIQLLAETEELQSFVELHSDVIIADDGKLSDDEATSEQGKLLPSGAEDRSAELAELQQAISRKEQMVAWLRSKIMRFADLLKDLRDDSITSLRQKDKLIAELQLELTNAAEKGQDEHGHVELRQDVARKELCSQETQTGTVGVEEKQTGTGGEEEEDVRFSILKPDAVDKDATISQLNDEIKKLRELVLSQSDQISVLQDEALAYLKKNASVVKSDVSSRLQVEEACSRQVDKLVQEIAAAGRELREVSVEVEMGLEHMRATSEEDEESLLQERRARDALEAELGVLRERVQRYEEERKDEREKAGGEEKREKRESYLSLSNMTMPVEEKTQMIIELKAKISQLYKELKEGEENMLLLTKKYDMMKRNMKTYKLDVAGKIGQLREQLQDKEEELRELEKKSGKTSHKKEDADKGPEGLDDDELDELRIQICYLQEQLEKKEEEIRTLLAGTKLHPNADNDTEDLEKLLLNVQQKLVRVSQQLINKEEETEALRRRVSSKQQACTSLLSRQRHLRFLDRTLLAWNSLTINSDRFSSANGHHQSDGSDQEKKSESASTSSREGLLFWRHKLPSDLTRSLPA</sequence>
<dbReference type="PANTHER" id="PTHR23159:SF31">
    <property type="entry name" value="CENTROSOME-ASSOCIATED PROTEIN CEP250 ISOFORM X1"/>
    <property type="match status" value="1"/>
</dbReference>
<feature type="compositionally biased region" description="Basic and acidic residues" evidence="2">
    <location>
        <begin position="848"/>
        <end position="874"/>
    </location>
</feature>
<protein>
    <submittedName>
        <fullName evidence="3">Uncharacterized protein</fullName>
    </submittedName>
</protein>
<feature type="coiled-coil region" evidence="1">
    <location>
        <begin position="186"/>
        <end position="223"/>
    </location>
</feature>
<dbReference type="EMBL" id="HBKN01042351">
    <property type="protein sequence ID" value="CAE2330912.1"/>
    <property type="molecule type" value="Transcribed_RNA"/>
</dbReference>
<gene>
    <name evidence="3" type="ORF">GTHE00462_LOCUS33140</name>
</gene>
<feature type="region of interest" description="Disordered" evidence="2">
    <location>
        <begin position="1284"/>
        <end position="1306"/>
    </location>
</feature>
<feature type="region of interest" description="Disordered" evidence="2">
    <location>
        <begin position="806"/>
        <end position="826"/>
    </location>
</feature>
<feature type="region of interest" description="Disordered" evidence="2">
    <location>
        <begin position="133"/>
        <end position="155"/>
    </location>
</feature>
<feature type="coiled-coil region" evidence="1">
    <location>
        <begin position="1156"/>
        <end position="1190"/>
    </location>
</feature>
<evidence type="ECO:0000313" key="3">
    <source>
        <dbReference type="EMBL" id="CAE2330912.1"/>
    </source>
</evidence>
<organism evidence="3">
    <name type="scientific">Guillardia theta</name>
    <name type="common">Cryptophyte</name>
    <name type="synonym">Cryptomonas phi</name>
    <dbReference type="NCBI Taxonomy" id="55529"/>
    <lineage>
        <taxon>Eukaryota</taxon>
        <taxon>Cryptophyceae</taxon>
        <taxon>Pyrenomonadales</taxon>
        <taxon>Geminigeraceae</taxon>
        <taxon>Guillardia</taxon>
    </lineage>
</organism>